<dbReference type="EMBL" id="KF669658">
    <property type="protein sequence ID" value="AGY48123.1"/>
    <property type="molecule type" value="Genomic_DNA"/>
</dbReference>
<dbReference type="InterPro" id="IPR002508">
    <property type="entry name" value="MurNAc-LAA_cat"/>
</dbReference>
<dbReference type="OrthoDB" id="20328at10239"/>
<gene>
    <name evidence="3" type="ORF">Presley_56</name>
</gene>
<evidence type="ECO:0000313" key="4">
    <source>
        <dbReference type="Proteomes" id="UP000017656"/>
    </source>
</evidence>
<accession>U5PZX6</accession>
<feature type="domain" description="MurNAc-LAA" evidence="2">
    <location>
        <begin position="5"/>
        <end position="171"/>
    </location>
</feature>
<dbReference type="Pfam" id="PF01520">
    <property type="entry name" value="Amidase_3"/>
    <property type="match status" value="1"/>
</dbReference>
<protein>
    <submittedName>
        <fullName evidence="3">Endolysin</fullName>
    </submittedName>
</protein>
<dbReference type="InterPro" id="IPR050695">
    <property type="entry name" value="N-acetylmuramoyl_amidase_3"/>
</dbReference>
<dbReference type="RefSeq" id="YP_009007624.1">
    <property type="nucleotide sequence ID" value="NC_023581.1"/>
</dbReference>
<dbReference type="SMR" id="U5PZX6"/>
<dbReference type="SUPFAM" id="SSF53187">
    <property type="entry name" value="Zn-dependent exopeptidases"/>
    <property type="match status" value="1"/>
</dbReference>
<proteinExistence type="predicted"/>
<reference evidence="3 4" key="1">
    <citation type="journal article" date="2013" name="Genome Announc.">
        <title>Complete Genome of Acinetobacter baumannii N4-Like Podophage Presley.</title>
        <authorList>
            <person name="Farmer N.G."/>
            <person name="Wood T.L."/>
            <person name="Chamakura K.R."/>
            <person name="Kuty Everett G.F."/>
        </authorList>
    </citation>
    <scope>NUCLEOTIDE SEQUENCE [LARGE SCALE GENOMIC DNA]</scope>
</reference>
<dbReference type="Gene3D" id="3.40.630.40">
    <property type="entry name" value="Zn-dependent exopeptidases"/>
    <property type="match status" value="1"/>
</dbReference>
<organism evidence="3 4">
    <name type="scientific">Acinetobacter phage Presley</name>
    <dbReference type="NCBI Taxonomy" id="1406780"/>
    <lineage>
        <taxon>Viruses</taxon>
        <taxon>Duplodnaviria</taxon>
        <taxon>Heunggongvirae</taxon>
        <taxon>Uroviricota</taxon>
        <taxon>Caudoviricetes</taxon>
        <taxon>Schitoviridae</taxon>
        <taxon>Presleyvirus</taxon>
        <taxon>Presleyvirus presley</taxon>
    </lineage>
</organism>
<keyword evidence="4" id="KW-1185">Reference proteome</keyword>
<dbReference type="GO" id="GO:0009253">
    <property type="term" value="P:peptidoglycan catabolic process"/>
    <property type="evidence" value="ECO:0007669"/>
    <property type="project" value="InterPro"/>
</dbReference>
<sequence length="177" mass="18970">MSKIVTITAGHSNVDPGAVNGKVTEASLAVLFRNAVASYLRNYGYTVRTDGVGSDNQSLNEAIKLIKGSAVAIEFHMNASSNKTAKGVETIALPKDKVLAQKLSQGVAKIMGSPIRGDNGWIDQSQSARGKLGYINAGGLILELEFISNDEKLKQFQDTYWTVAKQVALDIHQYLGG</sequence>
<keyword evidence="1" id="KW-0378">Hydrolase</keyword>
<evidence type="ECO:0000256" key="1">
    <source>
        <dbReference type="ARBA" id="ARBA00022801"/>
    </source>
</evidence>
<dbReference type="KEGG" id="vg:18504194"/>
<evidence type="ECO:0000259" key="2">
    <source>
        <dbReference type="Pfam" id="PF01520"/>
    </source>
</evidence>
<name>U5PZX6_9CAUD</name>
<dbReference type="GO" id="GO:0008745">
    <property type="term" value="F:N-acetylmuramoyl-L-alanine amidase activity"/>
    <property type="evidence" value="ECO:0007669"/>
    <property type="project" value="InterPro"/>
</dbReference>
<dbReference type="CDD" id="cd02696">
    <property type="entry name" value="MurNAc-LAA"/>
    <property type="match status" value="1"/>
</dbReference>
<dbReference type="GeneID" id="18504194"/>
<dbReference type="PANTHER" id="PTHR30404">
    <property type="entry name" value="N-ACETYLMURAMOYL-L-ALANINE AMIDASE"/>
    <property type="match status" value="1"/>
</dbReference>
<dbReference type="PANTHER" id="PTHR30404:SF0">
    <property type="entry name" value="N-ACETYLMURAMOYL-L-ALANINE AMIDASE AMIC"/>
    <property type="match status" value="1"/>
</dbReference>
<evidence type="ECO:0000313" key="3">
    <source>
        <dbReference type="EMBL" id="AGY48123.1"/>
    </source>
</evidence>
<dbReference type="Proteomes" id="UP000017656">
    <property type="component" value="Segment"/>
</dbReference>